<feature type="region of interest" description="Disordered" evidence="1">
    <location>
        <begin position="106"/>
        <end position="175"/>
    </location>
</feature>
<feature type="compositionally biased region" description="Low complexity" evidence="1">
    <location>
        <begin position="133"/>
        <end position="143"/>
    </location>
</feature>
<name>A0AA88E3A5_FICCA</name>
<dbReference type="EMBL" id="BTGU01000247">
    <property type="protein sequence ID" value="GMN65590.1"/>
    <property type="molecule type" value="Genomic_DNA"/>
</dbReference>
<proteinExistence type="predicted"/>
<protein>
    <submittedName>
        <fullName evidence="2">Uncharacterized protein</fullName>
    </submittedName>
</protein>
<feature type="compositionally biased region" description="Polar residues" evidence="1">
    <location>
        <begin position="153"/>
        <end position="175"/>
    </location>
</feature>
<gene>
    <name evidence="2" type="ORF">TIFTF001_034655</name>
</gene>
<sequence>MFRSPTFFGNDHRPLPMSFIQAGGSLQLYPDVEQHNPGHSRREYDLRYAKFMMLDYGLSWKWTSHPNHSIVARPVSNLRVTVDARWGSVAGRAAGRYTKFFKEKKEEKAQAKQIQARPSQTPQQKGQGGSFGQHNNNKQYGNNKQKRKWNAREQGNQQNFPQKRNAPDNNINPTC</sequence>
<accession>A0AA88E3A5</accession>
<evidence type="ECO:0000313" key="3">
    <source>
        <dbReference type="Proteomes" id="UP001187192"/>
    </source>
</evidence>
<keyword evidence="3" id="KW-1185">Reference proteome</keyword>
<evidence type="ECO:0000313" key="2">
    <source>
        <dbReference type="EMBL" id="GMN65590.1"/>
    </source>
</evidence>
<feature type="compositionally biased region" description="Polar residues" evidence="1">
    <location>
        <begin position="116"/>
        <end position="125"/>
    </location>
</feature>
<dbReference type="Proteomes" id="UP001187192">
    <property type="component" value="Unassembled WGS sequence"/>
</dbReference>
<dbReference type="AlphaFoldDB" id="A0AA88E3A5"/>
<comment type="caution">
    <text evidence="2">The sequence shown here is derived from an EMBL/GenBank/DDBJ whole genome shotgun (WGS) entry which is preliminary data.</text>
</comment>
<evidence type="ECO:0000256" key="1">
    <source>
        <dbReference type="SAM" id="MobiDB-lite"/>
    </source>
</evidence>
<reference evidence="2" key="1">
    <citation type="submission" date="2023-07" db="EMBL/GenBank/DDBJ databases">
        <title>draft genome sequence of fig (Ficus carica).</title>
        <authorList>
            <person name="Takahashi T."/>
            <person name="Nishimura K."/>
        </authorList>
    </citation>
    <scope>NUCLEOTIDE SEQUENCE</scope>
</reference>
<organism evidence="2 3">
    <name type="scientific">Ficus carica</name>
    <name type="common">Common fig</name>
    <dbReference type="NCBI Taxonomy" id="3494"/>
    <lineage>
        <taxon>Eukaryota</taxon>
        <taxon>Viridiplantae</taxon>
        <taxon>Streptophyta</taxon>
        <taxon>Embryophyta</taxon>
        <taxon>Tracheophyta</taxon>
        <taxon>Spermatophyta</taxon>
        <taxon>Magnoliopsida</taxon>
        <taxon>eudicotyledons</taxon>
        <taxon>Gunneridae</taxon>
        <taxon>Pentapetalae</taxon>
        <taxon>rosids</taxon>
        <taxon>fabids</taxon>
        <taxon>Rosales</taxon>
        <taxon>Moraceae</taxon>
        <taxon>Ficeae</taxon>
        <taxon>Ficus</taxon>
    </lineage>
</organism>